<dbReference type="AlphaFoldDB" id="A0A820SEE3"/>
<feature type="non-terminal residue" evidence="1">
    <location>
        <position position="1"/>
    </location>
</feature>
<dbReference type="EMBL" id="CAJOAY010035080">
    <property type="protein sequence ID" value="CAF4449198.1"/>
    <property type="molecule type" value="Genomic_DNA"/>
</dbReference>
<proteinExistence type="predicted"/>
<feature type="non-terminal residue" evidence="1">
    <location>
        <position position="127"/>
    </location>
</feature>
<gene>
    <name evidence="1" type="ORF">OKA104_LOCUS54066</name>
</gene>
<reference evidence="1" key="1">
    <citation type="submission" date="2021-02" db="EMBL/GenBank/DDBJ databases">
        <authorList>
            <person name="Nowell W R."/>
        </authorList>
    </citation>
    <scope>NUCLEOTIDE SEQUENCE</scope>
</reference>
<name>A0A820SEE3_9BILA</name>
<evidence type="ECO:0000313" key="1">
    <source>
        <dbReference type="EMBL" id="CAF4449198.1"/>
    </source>
</evidence>
<organism evidence="1 2">
    <name type="scientific">Adineta steineri</name>
    <dbReference type="NCBI Taxonomy" id="433720"/>
    <lineage>
        <taxon>Eukaryota</taxon>
        <taxon>Metazoa</taxon>
        <taxon>Spiralia</taxon>
        <taxon>Gnathifera</taxon>
        <taxon>Rotifera</taxon>
        <taxon>Eurotatoria</taxon>
        <taxon>Bdelloidea</taxon>
        <taxon>Adinetida</taxon>
        <taxon>Adinetidae</taxon>
        <taxon>Adineta</taxon>
    </lineage>
</organism>
<dbReference type="Proteomes" id="UP000663881">
    <property type="component" value="Unassembled WGS sequence"/>
</dbReference>
<accession>A0A820SEE3</accession>
<protein>
    <submittedName>
        <fullName evidence="1">Uncharacterized protein</fullName>
    </submittedName>
</protein>
<evidence type="ECO:0000313" key="2">
    <source>
        <dbReference type="Proteomes" id="UP000663881"/>
    </source>
</evidence>
<comment type="caution">
    <text evidence="1">The sequence shown here is derived from an EMBL/GenBank/DDBJ whole genome shotgun (WGS) entry which is preliminary data.</text>
</comment>
<sequence length="127" mass="14315">QRNSKFDNALQLPLPETDGTYWKIFDMLNKQPFAMTIHLINTRAQCNDIIVERNRRTGTPLSVVEKNCTLSPNNVSGSFSFDLPTHKSFVRVGINGPYFIGALRLCLHGKSSVEDEDSAVHDLHELD</sequence>